<evidence type="ECO:0000256" key="5">
    <source>
        <dbReference type="ARBA" id="ARBA00023136"/>
    </source>
</evidence>
<feature type="transmembrane region" description="Helical" evidence="6">
    <location>
        <begin position="173"/>
        <end position="191"/>
    </location>
</feature>
<keyword evidence="4 6" id="KW-1133">Transmembrane helix</keyword>
<feature type="transmembrane region" description="Helical" evidence="6">
    <location>
        <begin position="250"/>
        <end position="269"/>
    </location>
</feature>
<dbReference type="PANTHER" id="PTHR10010:SF46">
    <property type="entry name" value="SODIUM-DEPENDENT PHOSPHATE TRANSPORT PROTEIN 2B"/>
    <property type="match status" value="1"/>
</dbReference>
<sequence length="537" mass="55291">MISIIAPLLGGLGLFLLGMALMTDGLKTAAGDALRSILGTWTRTRARGLVAGAFITAAVQSSSAVTVATIGFVNAGLLTLSQAIWVVFGANVGTTMTGWLVSQVGLKLDWGALALPLIGIGMIAGLALKARPRLGGAAQAAAGFGLFFLGVGLLQEAFSGLAPQIAGLNLEDAGIFAIPLFILVGALLTTLTQSSSAAMAITLTASAGGAVPLPLAAAAVIGANIGTTSTALFAAIGATPAAQRVAMAHVAFNAVTAIGALALLPLLLWASEGVLDGAHLVDDTPGRLAAFHTLFNILGILLILPLAPRLTRWLAGLFLTPDEAVSRPEFLDSNLLQTPALAVRSLALECWRLHVLALELAGERLGAAPGARVRLSHRHEALLELTSAIRAFLDELTGTSLPAEAGKAISDLVRAVHHAEEALAVSAALHALPASRTGPALKPFWDRMSAQVRDSLAAAADREVFTDTDPDAEAAFQALKTALLEALAEGSATLAPVDNGLARAQLMRRLAKAARDGRERLARWHDGEAPLQAEEAQ</sequence>
<evidence type="ECO:0000256" key="2">
    <source>
        <dbReference type="ARBA" id="ARBA00022475"/>
    </source>
</evidence>
<feature type="transmembrane region" description="Helical" evidence="6">
    <location>
        <begin position="110"/>
        <end position="128"/>
    </location>
</feature>
<accession>A0ABV9NEX5</accession>
<feature type="transmembrane region" description="Helical" evidence="6">
    <location>
        <begin position="140"/>
        <end position="161"/>
    </location>
</feature>
<evidence type="ECO:0000313" key="8">
    <source>
        <dbReference type="Proteomes" id="UP001596024"/>
    </source>
</evidence>
<name>A0ABV9NEX5_9PROT</name>
<feature type="transmembrane region" description="Helical" evidence="6">
    <location>
        <begin position="49"/>
        <end position="72"/>
    </location>
</feature>
<reference evidence="8" key="1">
    <citation type="journal article" date="2019" name="Int. J. Syst. Evol. Microbiol.">
        <title>The Global Catalogue of Microorganisms (GCM) 10K type strain sequencing project: providing services to taxonomists for standard genome sequencing and annotation.</title>
        <authorList>
            <consortium name="The Broad Institute Genomics Platform"/>
            <consortium name="The Broad Institute Genome Sequencing Center for Infectious Disease"/>
            <person name="Wu L."/>
            <person name="Ma J."/>
        </authorList>
    </citation>
    <scope>NUCLEOTIDE SEQUENCE [LARGE SCALE GENOMIC DNA]</scope>
    <source>
        <strain evidence="8">CCUG 62981</strain>
    </source>
</reference>
<feature type="transmembrane region" description="Helical" evidence="6">
    <location>
        <begin position="221"/>
        <end position="238"/>
    </location>
</feature>
<feature type="transmembrane region" description="Helical" evidence="6">
    <location>
        <begin position="289"/>
        <end position="307"/>
    </location>
</feature>
<dbReference type="PANTHER" id="PTHR10010">
    <property type="entry name" value="SOLUTE CARRIER FAMILY 34 SODIUM PHOSPHATE , MEMBER 2-RELATED"/>
    <property type="match status" value="1"/>
</dbReference>
<evidence type="ECO:0000256" key="4">
    <source>
        <dbReference type="ARBA" id="ARBA00022989"/>
    </source>
</evidence>
<keyword evidence="3 6" id="KW-0812">Transmembrane</keyword>
<feature type="transmembrane region" description="Helical" evidence="6">
    <location>
        <begin position="84"/>
        <end position="104"/>
    </location>
</feature>
<keyword evidence="5 6" id="KW-0472">Membrane</keyword>
<keyword evidence="8" id="KW-1185">Reference proteome</keyword>
<organism evidence="7 8">
    <name type="scientific">Glycocaulis abyssi</name>
    <dbReference type="NCBI Taxonomy" id="1433403"/>
    <lineage>
        <taxon>Bacteria</taxon>
        <taxon>Pseudomonadati</taxon>
        <taxon>Pseudomonadota</taxon>
        <taxon>Alphaproteobacteria</taxon>
        <taxon>Maricaulales</taxon>
        <taxon>Maricaulaceae</taxon>
        <taxon>Glycocaulis</taxon>
    </lineage>
</organism>
<dbReference type="InterPro" id="IPR003841">
    <property type="entry name" value="Na/Pi_transpt"/>
</dbReference>
<dbReference type="Pfam" id="PF02690">
    <property type="entry name" value="Na_Pi_cotrans"/>
    <property type="match status" value="2"/>
</dbReference>
<dbReference type="EMBL" id="JBHSGQ010000004">
    <property type="protein sequence ID" value="MFC4725588.1"/>
    <property type="molecule type" value="Genomic_DNA"/>
</dbReference>
<dbReference type="Proteomes" id="UP001596024">
    <property type="component" value="Unassembled WGS sequence"/>
</dbReference>
<evidence type="ECO:0000256" key="1">
    <source>
        <dbReference type="ARBA" id="ARBA00004651"/>
    </source>
</evidence>
<evidence type="ECO:0000313" key="7">
    <source>
        <dbReference type="EMBL" id="MFC4725588.1"/>
    </source>
</evidence>
<dbReference type="NCBIfam" id="NF037997">
    <property type="entry name" value="Na_Pi_symport"/>
    <property type="match status" value="1"/>
</dbReference>
<evidence type="ECO:0000256" key="3">
    <source>
        <dbReference type="ARBA" id="ARBA00022692"/>
    </source>
</evidence>
<protein>
    <submittedName>
        <fullName evidence="7">Na/Pi cotransporter family protein</fullName>
    </submittedName>
</protein>
<dbReference type="RefSeq" id="WP_371393320.1">
    <property type="nucleotide sequence ID" value="NZ_CP163421.1"/>
</dbReference>
<gene>
    <name evidence="7" type="ORF">ACFPB0_09830</name>
</gene>
<evidence type="ECO:0000256" key="6">
    <source>
        <dbReference type="SAM" id="Phobius"/>
    </source>
</evidence>
<comment type="subcellular location">
    <subcellularLocation>
        <location evidence="1">Cell membrane</location>
        <topology evidence="1">Multi-pass membrane protein</topology>
    </subcellularLocation>
</comment>
<proteinExistence type="predicted"/>
<comment type="caution">
    <text evidence="7">The sequence shown here is derived from an EMBL/GenBank/DDBJ whole genome shotgun (WGS) entry which is preliminary data.</text>
</comment>
<keyword evidence="2" id="KW-1003">Cell membrane</keyword>